<evidence type="ECO:0000256" key="7">
    <source>
        <dbReference type="ARBA" id="ARBA00023136"/>
    </source>
</evidence>
<dbReference type="Gene3D" id="1.20.1720.10">
    <property type="entry name" value="Multidrug resistance protein D"/>
    <property type="match status" value="1"/>
</dbReference>
<evidence type="ECO:0000256" key="8">
    <source>
        <dbReference type="SAM" id="Phobius"/>
    </source>
</evidence>
<feature type="transmembrane region" description="Helical" evidence="8">
    <location>
        <begin position="314"/>
        <end position="333"/>
    </location>
</feature>
<dbReference type="OrthoDB" id="9816041at2"/>
<feature type="transmembrane region" description="Helical" evidence="8">
    <location>
        <begin position="339"/>
        <end position="365"/>
    </location>
</feature>
<comment type="similarity">
    <text evidence="2">Belongs to the major facilitator superfamily. EmrB family.</text>
</comment>
<feature type="transmembrane region" description="Helical" evidence="8">
    <location>
        <begin position="467"/>
        <end position="485"/>
    </location>
</feature>
<comment type="caution">
    <text evidence="10">The sequence shown here is derived from an EMBL/GenBank/DDBJ whole genome shotgun (WGS) entry which is preliminary data.</text>
</comment>
<accession>A0A7W2AFY1</accession>
<proteinExistence type="inferred from homology"/>
<feature type="transmembrane region" description="Helical" evidence="8">
    <location>
        <begin position="251"/>
        <end position="274"/>
    </location>
</feature>
<feature type="transmembrane region" description="Helical" evidence="8">
    <location>
        <begin position="61"/>
        <end position="85"/>
    </location>
</feature>
<organism evidence="10 11">
    <name type="scientific">Thermoactinomyces daqus</name>
    <dbReference type="NCBI Taxonomy" id="1329516"/>
    <lineage>
        <taxon>Bacteria</taxon>
        <taxon>Bacillati</taxon>
        <taxon>Bacillota</taxon>
        <taxon>Bacilli</taxon>
        <taxon>Bacillales</taxon>
        <taxon>Thermoactinomycetaceae</taxon>
        <taxon>Thermoactinomyces</taxon>
    </lineage>
</organism>
<dbReference type="NCBIfam" id="TIGR00711">
    <property type="entry name" value="efflux_EmrB"/>
    <property type="match status" value="1"/>
</dbReference>
<keyword evidence="3" id="KW-0813">Transport</keyword>
<comment type="subcellular location">
    <subcellularLocation>
        <location evidence="1">Cell membrane</location>
        <topology evidence="1">Multi-pass membrane protein</topology>
    </subcellularLocation>
</comment>
<dbReference type="SUPFAM" id="SSF103473">
    <property type="entry name" value="MFS general substrate transporter"/>
    <property type="match status" value="1"/>
</dbReference>
<sequence length="517" mass="56338">MLGVFLAILNQTLLNVSIPHLINEFNVSATTAEWLLTGYMLINGILIPMSAYLIERFGVRTLFLGAMIFFTVGSFLCGIAPTFSVMLIGRLIQAVGGGILMPLVMTIILSIFPPEMRGKGMGIFGLGMMFAPAVGPTLSGWVMEHYSWRVLFNGIVPLSLFVTIFASFLLKDTKPRSKPPFDLWGTIISTAGFGLLLYGLSEAGSKGWDDTVVDVSIIVGIVLIALFVILQLSSKHPMLDFRVFKYDAFSLSSVISALVTICMYAGMFLTPIYLQNLRGFTPLESGLLMLPGAVIMGIMSPISGSLFDKIGPRPLAIVGMLITALTTYGFTQLTLDTDYFHILILFMIRSFGMSLLMMTIMTAGLNQLPAEKNAHGTAMSNTLRQISGSIGISVVTTIFSTRTTFHLGKMTESANLMDPGFAQTFQEHVMKLTDALGIPMAQAKQTLATLLFGQINQQAAVMGVNDAFFWSMGFAVVGFVLSIFLRDVRKDHLKKATKEDVALETEKMEPKKEVAAG</sequence>
<name>A0A7W2AFY1_9BACL</name>
<evidence type="ECO:0000313" key="10">
    <source>
        <dbReference type="EMBL" id="MBA4541647.1"/>
    </source>
</evidence>
<dbReference type="Gene3D" id="1.20.1250.20">
    <property type="entry name" value="MFS general substrate transporter like domains"/>
    <property type="match status" value="1"/>
</dbReference>
<dbReference type="InterPro" id="IPR011701">
    <property type="entry name" value="MFS"/>
</dbReference>
<dbReference type="Pfam" id="PF07690">
    <property type="entry name" value="MFS_1"/>
    <property type="match status" value="1"/>
</dbReference>
<reference evidence="10 11" key="1">
    <citation type="submission" date="2020-07" db="EMBL/GenBank/DDBJ databases">
        <authorList>
            <person name="Feng H."/>
        </authorList>
    </citation>
    <scope>NUCLEOTIDE SEQUENCE [LARGE SCALE GENOMIC DNA]</scope>
    <source>
        <strain evidence="11">s-11</strain>
    </source>
</reference>
<dbReference type="InterPro" id="IPR036259">
    <property type="entry name" value="MFS_trans_sf"/>
</dbReference>
<dbReference type="PANTHER" id="PTHR42718:SF9">
    <property type="entry name" value="MAJOR FACILITATOR SUPERFAMILY MULTIDRUG TRANSPORTER MFSC"/>
    <property type="match status" value="1"/>
</dbReference>
<dbReference type="Proteomes" id="UP000530514">
    <property type="component" value="Unassembled WGS sequence"/>
</dbReference>
<dbReference type="PRINTS" id="PR01036">
    <property type="entry name" value="TCRTETB"/>
</dbReference>
<feature type="transmembrane region" description="Helical" evidence="8">
    <location>
        <begin position="123"/>
        <end position="142"/>
    </location>
</feature>
<keyword evidence="11" id="KW-1185">Reference proteome</keyword>
<evidence type="ECO:0000313" key="11">
    <source>
        <dbReference type="Proteomes" id="UP000530514"/>
    </source>
</evidence>
<dbReference type="RefSeq" id="WP_052154228.1">
    <property type="nucleotide sequence ID" value="NZ_JACEIP010000002.1"/>
</dbReference>
<dbReference type="InterPro" id="IPR004638">
    <property type="entry name" value="EmrB-like"/>
</dbReference>
<dbReference type="PROSITE" id="PS50850">
    <property type="entry name" value="MFS"/>
    <property type="match status" value="1"/>
</dbReference>
<feature type="transmembrane region" description="Helical" evidence="8">
    <location>
        <begin position="386"/>
        <end position="405"/>
    </location>
</feature>
<feature type="transmembrane region" description="Helical" evidence="8">
    <location>
        <begin position="34"/>
        <end position="54"/>
    </location>
</feature>
<feature type="transmembrane region" description="Helical" evidence="8">
    <location>
        <begin position="286"/>
        <end position="307"/>
    </location>
</feature>
<evidence type="ECO:0000256" key="5">
    <source>
        <dbReference type="ARBA" id="ARBA00022692"/>
    </source>
</evidence>
<feature type="transmembrane region" description="Helical" evidence="8">
    <location>
        <begin position="91"/>
        <end position="111"/>
    </location>
</feature>
<evidence type="ECO:0000256" key="1">
    <source>
        <dbReference type="ARBA" id="ARBA00004651"/>
    </source>
</evidence>
<dbReference type="PANTHER" id="PTHR42718">
    <property type="entry name" value="MAJOR FACILITATOR SUPERFAMILY MULTIDRUG TRANSPORTER MFSC"/>
    <property type="match status" value="1"/>
</dbReference>
<dbReference type="GO" id="GO:0005886">
    <property type="term" value="C:plasma membrane"/>
    <property type="evidence" value="ECO:0007669"/>
    <property type="project" value="UniProtKB-SubCell"/>
</dbReference>
<dbReference type="AlphaFoldDB" id="A0A7W2AFY1"/>
<evidence type="ECO:0000256" key="6">
    <source>
        <dbReference type="ARBA" id="ARBA00022989"/>
    </source>
</evidence>
<keyword evidence="5 8" id="KW-0812">Transmembrane</keyword>
<keyword evidence="6 8" id="KW-1133">Transmembrane helix</keyword>
<dbReference type="EMBL" id="JACEIP010000002">
    <property type="protein sequence ID" value="MBA4541647.1"/>
    <property type="molecule type" value="Genomic_DNA"/>
</dbReference>
<keyword evidence="4" id="KW-1003">Cell membrane</keyword>
<dbReference type="InterPro" id="IPR020846">
    <property type="entry name" value="MFS_dom"/>
</dbReference>
<feature type="domain" description="Major facilitator superfamily (MFS) profile" evidence="9">
    <location>
        <begin position="1"/>
        <end position="490"/>
    </location>
</feature>
<protein>
    <submittedName>
        <fullName evidence="10">DHA2 family efflux MFS transporter permease subunit</fullName>
    </submittedName>
</protein>
<dbReference type="GO" id="GO:0022857">
    <property type="term" value="F:transmembrane transporter activity"/>
    <property type="evidence" value="ECO:0007669"/>
    <property type="project" value="InterPro"/>
</dbReference>
<feature type="transmembrane region" description="Helical" evidence="8">
    <location>
        <begin position="181"/>
        <end position="200"/>
    </location>
</feature>
<evidence type="ECO:0000256" key="3">
    <source>
        <dbReference type="ARBA" id="ARBA00022448"/>
    </source>
</evidence>
<feature type="transmembrane region" description="Helical" evidence="8">
    <location>
        <begin position="212"/>
        <end position="230"/>
    </location>
</feature>
<dbReference type="CDD" id="cd17503">
    <property type="entry name" value="MFS_LmrB_MDR_like"/>
    <property type="match status" value="1"/>
</dbReference>
<keyword evidence="7 8" id="KW-0472">Membrane</keyword>
<gene>
    <name evidence="10" type="ORF">H1164_01835</name>
</gene>
<evidence type="ECO:0000259" key="9">
    <source>
        <dbReference type="PROSITE" id="PS50850"/>
    </source>
</evidence>
<evidence type="ECO:0000256" key="4">
    <source>
        <dbReference type="ARBA" id="ARBA00022475"/>
    </source>
</evidence>
<feature type="transmembrane region" description="Helical" evidence="8">
    <location>
        <begin position="148"/>
        <end position="169"/>
    </location>
</feature>
<evidence type="ECO:0000256" key="2">
    <source>
        <dbReference type="ARBA" id="ARBA00008537"/>
    </source>
</evidence>